<evidence type="ECO:0000313" key="2">
    <source>
        <dbReference type="Proteomes" id="UP001349343"/>
    </source>
</evidence>
<accession>A0ABZ0Z0T2</accession>
<dbReference type="Proteomes" id="UP001349343">
    <property type="component" value="Segment"/>
</dbReference>
<evidence type="ECO:0000313" key="1">
    <source>
        <dbReference type="EMBL" id="WQJ52761.1"/>
    </source>
</evidence>
<organism evidence="1 2">
    <name type="scientific">phage Lak_Megaphage_RVC_JS4_GC31</name>
    <dbReference type="NCBI Taxonomy" id="3109228"/>
    <lineage>
        <taxon>Viruses</taxon>
        <taxon>Duplodnaviria</taxon>
        <taxon>Heunggongvirae</taxon>
        <taxon>Uroviricota</taxon>
        <taxon>Caudoviricetes</taxon>
        <taxon>Caudoviricetes code 15 clade</taxon>
    </lineage>
</organism>
<sequence>MQVTNYKNIKKLGLLIIAFEGTEHLYNIISELRQSVDYVSIGLQRLSYHGDRISEIDLQEIYRLRDEDKLVDNIVEVELDVTKPPREQETDKRNILIQEAEDQGCSHAIVIDSDEYYTRKSFEDACKKIDENNYEITYCQYVNYYHDYKHFLVYPFKNGMYVPFVTKTKYRHSFECTDFTLPSDPTRRFVRPYSGTKEVKDKYGEIHTVKQYTVGYHVFGWNEVKMHHLSWLRADIRKKLNMWSSKKCFNNYNDLIDRAVDSFVNFDENATQARALMLFNTPGNSVDVKSFPKQYIHPKVDFNTRLKKVKNYKKLLVLSMSANTPLFNKLEEVSNETWRNIDTEKYKDISVQFWTYTDAPEGKQTYVDKENHIIYIEKDYSQSGLIHTYSKTIYAFREIKKLGIDYDFLIRTNNSTWINIPLLNEFLAYQEDDSQIFAGRIYASFWSAFNLYGGGELMVFSKRNVDIIDCMSGDPKKFEDQVKGCDDNMIFGLWNKRLATLSLKESNYLHSFEDYQWIEKNTDMDNIDFSHIAYQVKTYDVSDEERSLYDAQKMTFIDNEWKKVSPDQLDLLYEKMMSTQYDKFIHILPCDKQGWFKLTPKEQHHLKFKHKMERAKGLHWLSVRQRECGYPLTKI</sequence>
<keyword evidence="2" id="KW-1185">Reference proteome</keyword>
<proteinExistence type="predicted"/>
<dbReference type="EMBL" id="OR769222">
    <property type="protein sequence ID" value="WQJ52761.1"/>
    <property type="molecule type" value="Genomic_DNA"/>
</dbReference>
<evidence type="ECO:0008006" key="3">
    <source>
        <dbReference type="Google" id="ProtNLM"/>
    </source>
</evidence>
<protein>
    <recommendedName>
        <fullName evidence="3">Glycosyltransferase</fullName>
    </recommendedName>
</protein>
<reference evidence="1 2" key="1">
    <citation type="submission" date="2023-11" db="EMBL/GenBank/DDBJ databases">
        <authorList>
            <person name="Cook R."/>
            <person name="Crisci M."/>
            <person name="Pye H."/>
            <person name="Adriaenssens E."/>
            <person name="Santini J."/>
        </authorList>
    </citation>
    <scope>NUCLEOTIDE SEQUENCE [LARGE SCALE GENOMIC DNA]</scope>
    <source>
        <strain evidence="1">Lak_Megaphage_RVC_JS4_GC31</strain>
    </source>
</reference>
<name>A0ABZ0Z0T2_9CAUD</name>